<dbReference type="PANTHER" id="PTHR40064:SF1">
    <property type="entry name" value="MEMBRANE PROTEIN"/>
    <property type="match status" value="1"/>
</dbReference>
<evidence type="ECO:0000256" key="4">
    <source>
        <dbReference type="ARBA" id="ARBA00022989"/>
    </source>
</evidence>
<dbReference type="Pfam" id="PF06081">
    <property type="entry name" value="ArAE_1"/>
    <property type="match status" value="1"/>
</dbReference>
<organism evidence="8 9">
    <name type="scientific">Saccharibacillus brassicae</name>
    <dbReference type="NCBI Taxonomy" id="2583377"/>
    <lineage>
        <taxon>Bacteria</taxon>
        <taxon>Bacillati</taxon>
        <taxon>Bacillota</taxon>
        <taxon>Bacilli</taxon>
        <taxon>Bacillales</taxon>
        <taxon>Paenibacillaceae</taxon>
        <taxon>Saccharibacillus</taxon>
    </lineage>
</organism>
<evidence type="ECO:0000259" key="7">
    <source>
        <dbReference type="Pfam" id="PF11728"/>
    </source>
</evidence>
<keyword evidence="9" id="KW-1185">Reference proteome</keyword>
<dbReference type="Gene3D" id="1.20.120.940">
    <property type="entry name" value="Putative aromatic acid exporter, C-terminal domain"/>
    <property type="match status" value="1"/>
</dbReference>
<evidence type="ECO:0000256" key="3">
    <source>
        <dbReference type="ARBA" id="ARBA00022692"/>
    </source>
</evidence>
<dbReference type="InterPro" id="IPR021062">
    <property type="entry name" value="ArAE_1_C"/>
</dbReference>
<feature type="domain" description="Putative aromatic acid exporter C-terminal" evidence="7">
    <location>
        <begin position="148"/>
        <end position="310"/>
    </location>
</feature>
<dbReference type="KEGG" id="saca:FFV09_23205"/>
<dbReference type="Pfam" id="PF11728">
    <property type="entry name" value="ArAE_1_C"/>
    <property type="match status" value="1"/>
</dbReference>
<keyword evidence="4 6" id="KW-1133">Transmembrane helix</keyword>
<dbReference type="AlphaFoldDB" id="A0A4Y6V0J0"/>
<protein>
    <submittedName>
        <fullName evidence="8">Aromatic acid exporter family protein</fullName>
    </submittedName>
</protein>
<evidence type="ECO:0000256" key="2">
    <source>
        <dbReference type="ARBA" id="ARBA00022475"/>
    </source>
</evidence>
<evidence type="ECO:0000256" key="5">
    <source>
        <dbReference type="ARBA" id="ARBA00023136"/>
    </source>
</evidence>
<evidence type="ECO:0000313" key="9">
    <source>
        <dbReference type="Proteomes" id="UP000316968"/>
    </source>
</evidence>
<dbReference type="InterPro" id="IPR010343">
    <property type="entry name" value="ArAE_1"/>
</dbReference>
<keyword evidence="3 6" id="KW-0812">Transmembrane</keyword>
<dbReference type="InterPro" id="IPR052984">
    <property type="entry name" value="UPF0421"/>
</dbReference>
<dbReference type="OrthoDB" id="357521at2"/>
<dbReference type="PANTHER" id="PTHR40064">
    <property type="entry name" value="MEMBRANE PROTEIN-RELATED"/>
    <property type="match status" value="1"/>
</dbReference>
<reference evidence="8 9" key="1">
    <citation type="submission" date="2019-06" db="EMBL/GenBank/DDBJ databases">
        <title>Saccharibacillus brassicae sp. nov., an endophytic bacterium isolated from Chinese cabbage seeds (Brassica pekinensis).</title>
        <authorList>
            <person name="Jiang L."/>
            <person name="Lee J."/>
            <person name="Kim S.W."/>
        </authorList>
    </citation>
    <scope>NUCLEOTIDE SEQUENCE [LARGE SCALE GENOMIC DNA]</scope>
    <source>
        <strain evidence="9">KCTC 43072 / ATSA2</strain>
    </source>
</reference>
<feature type="transmembrane region" description="Helical" evidence="6">
    <location>
        <begin position="128"/>
        <end position="145"/>
    </location>
</feature>
<dbReference type="EMBL" id="CP041217">
    <property type="protein sequence ID" value="QDH23513.1"/>
    <property type="molecule type" value="Genomic_DNA"/>
</dbReference>
<feature type="transmembrane region" description="Helical" evidence="6">
    <location>
        <begin position="101"/>
        <end position="122"/>
    </location>
</feature>
<gene>
    <name evidence="8" type="ORF">FFV09_23205</name>
</gene>
<dbReference type="InterPro" id="IPR038323">
    <property type="entry name" value="ArAE_1_C_sf"/>
</dbReference>
<name>A0A4Y6V0J0_SACBS</name>
<evidence type="ECO:0000256" key="1">
    <source>
        <dbReference type="ARBA" id="ARBA00004651"/>
    </source>
</evidence>
<evidence type="ECO:0000313" key="8">
    <source>
        <dbReference type="EMBL" id="QDH23513.1"/>
    </source>
</evidence>
<dbReference type="RefSeq" id="WP_141450081.1">
    <property type="nucleotide sequence ID" value="NZ_CP041217.1"/>
</dbReference>
<dbReference type="Proteomes" id="UP000316968">
    <property type="component" value="Chromosome"/>
</dbReference>
<comment type="subcellular location">
    <subcellularLocation>
        <location evidence="1">Cell membrane</location>
        <topology evidence="1">Multi-pass membrane protein</topology>
    </subcellularLocation>
</comment>
<feature type="transmembrane region" description="Helical" evidence="6">
    <location>
        <begin position="57"/>
        <end position="89"/>
    </location>
</feature>
<proteinExistence type="predicted"/>
<dbReference type="GO" id="GO:0005886">
    <property type="term" value="C:plasma membrane"/>
    <property type="evidence" value="ECO:0007669"/>
    <property type="project" value="UniProtKB-SubCell"/>
</dbReference>
<accession>A0A4Y6V0J0</accession>
<keyword evidence="2" id="KW-1003">Cell membrane</keyword>
<keyword evidence="5 6" id="KW-0472">Membrane</keyword>
<evidence type="ECO:0000256" key="6">
    <source>
        <dbReference type="SAM" id="Phobius"/>
    </source>
</evidence>
<sequence>MTGLFGFRVIKTAVAAFAAILIAHFVGIPSATSAGLLAILGLDTTIKRSIKTVVDRFFASILGLLVACALFGILGFHYWVIPLYILVAFPAIVKATFKGGIVTNAVVVFHVFNAGAISWPVLWTELQLLLIGLGSAMLVNLVYMPNPEEKLAKIRGEADECFSRIFAQFARTLRNADYVWDGKELIEADKKVEEGLALARRSLENQVVKADEFWSVYFYMRKQQLESIQTMAQLVSQVYRKISQAELTAELFDRLEQDVKSEHYTGRAEDMLTELEERFKEMSLPHTREEFEVRSAILQLCRELNRYLKLSKKDKAPHVT</sequence>